<evidence type="ECO:0000313" key="4">
    <source>
        <dbReference type="EMBL" id="KAF9072440.1"/>
    </source>
</evidence>
<evidence type="ECO:0000256" key="1">
    <source>
        <dbReference type="ARBA" id="ARBA00006484"/>
    </source>
</evidence>
<keyword evidence="5" id="KW-1185">Reference proteome</keyword>
<keyword evidence="3" id="KW-0560">Oxidoreductase</keyword>
<dbReference type="InterPro" id="IPR020904">
    <property type="entry name" value="Sc_DH/Rdtase_CS"/>
</dbReference>
<dbReference type="GO" id="GO:0048038">
    <property type="term" value="F:quinone binding"/>
    <property type="evidence" value="ECO:0007669"/>
    <property type="project" value="TreeGrafter"/>
</dbReference>
<dbReference type="InterPro" id="IPR036291">
    <property type="entry name" value="NAD(P)-bd_dom_sf"/>
</dbReference>
<dbReference type="PANTHER" id="PTHR42760:SF127">
    <property type="entry name" value="3-KETOACYL-ACYL CARRIER PROTEIN REDUCTASE-RELATED"/>
    <property type="match status" value="1"/>
</dbReference>
<dbReference type="FunFam" id="3.40.50.720:FF:000173">
    <property type="entry name" value="3-oxoacyl-[acyl-carrier protein] reductase"/>
    <property type="match status" value="1"/>
</dbReference>
<dbReference type="EMBL" id="JADNRY010000024">
    <property type="protein sequence ID" value="KAF9072440.1"/>
    <property type="molecule type" value="Genomic_DNA"/>
</dbReference>
<sequence length="287" mass="30675">MLSVGYCCNTRRCSQVRCLAWSVYSSSHTSSNLTVMSLKGKLALITGCSGGIGAATAVVLARQGCSIAVHYNSAAEKALALTKTLRDISPDVRAFKFQANLSDYDAVRQLHSEVVEKMGHPDILFNNAGATVKAIGRMGNIQDVSVEDFEQTWKVNTGSSYLLTQLCLPHMLEQKYGRVVFNSSVAAGIGGVVGPHYASSKSALHGLLHWLATRYAKEGVTCNAVAPALISDTTMMANATDETRRLIPVGRMGLSHEIASIVELLVTNAYMTNKIIVADGGMTPSAF</sequence>
<dbReference type="AlphaFoldDB" id="A0A9P5Q1S1"/>
<dbReference type="SUPFAM" id="SSF51735">
    <property type="entry name" value="NAD(P)-binding Rossmann-fold domains"/>
    <property type="match status" value="1"/>
</dbReference>
<dbReference type="GO" id="GO:0006633">
    <property type="term" value="P:fatty acid biosynthetic process"/>
    <property type="evidence" value="ECO:0007669"/>
    <property type="project" value="TreeGrafter"/>
</dbReference>
<dbReference type="Proteomes" id="UP000772434">
    <property type="component" value="Unassembled WGS sequence"/>
</dbReference>
<dbReference type="PRINTS" id="PR00081">
    <property type="entry name" value="GDHRDH"/>
</dbReference>
<comment type="caution">
    <text evidence="4">The sequence shown here is derived from an EMBL/GenBank/DDBJ whole genome shotgun (WGS) entry which is preliminary data.</text>
</comment>
<evidence type="ECO:0000256" key="2">
    <source>
        <dbReference type="ARBA" id="ARBA00022857"/>
    </source>
</evidence>
<dbReference type="PANTHER" id="PTHR42760">
    <property type="entry name" value="SHORT-CHAIN DEHYDROGENASES/REDUCTASES FAMILY MEMBER"/>
    <property type="match status" value="1"/>
</dbReference>
<organism evidence="4 5">
    <name type="scientific">Rhodocollybia butyracea</name>
    <dbReference type="NCBI Taxonomy" id="206335"/>
    <lineage>
        <taxon>Eukaryota</taxon>
        <taxon>Fungi</taxon>
        <taxon>Dikarya</taxon>
        <taxon>Basidiomycota</taxon>
        <taxon>Agaricomycotina</taxon>
        <taxon>Agaricomycetes</taxon>
        <taxon>Agaricomycetidae</taxon>
        <taxon>Agaricales</taxon>
        <taxon>Marasmiineae</taxon>
        <taxon>Omphalotaceae</taxon>
        <taxon>Rhodocollybia</taxon>
    </lineage>
</organism>
<dbReference type="InterPro" id="IPR002347">
    <property type="entry name" value="SDR_fam"/>
</dbReference>
<name>A0A9P5Q1S1_9AGAR</name>
<evidence type="ECO:0000256" key="3">
    <source>
        <dbReference type="ARBA" id="ARBA00023002"/>
    </source>
</evidence>
<keyword evidence="2" id="KW-0521">NADP</keyword>
<dbReference type="PROSITE" id="PS00061">
    <property type="entry name" value="ADH_SHORT"/>
    <property type="match status" value="1"/>
</dbReference>
<reference evidence="4" key="1">
    <citation type="submission" date="2020-11" db="EMBL/GenBank/DDBJ databases">
        <authorList>
            <consortium name="DOE Joint Genome Institute"/>
            <person name="Ahrendt S."/>
            <person name="Riley R."/>
            <person name="Andreopoulos W."/>
            <person name="Labutti K."/>
            <person name="Pangilinan J."/>
            <person name="Ruiz-Duenas F.J."/>
            <person name="Barrasa J.M."/>
            <person name="Sanchez-Garcia M."/>
            <person name="Camarero S."/>
            <person name="Miyauchi S."/>
            <person name="Serrano A."/>
            <person name="Linde D."/>
            <person name="Babiker R."/>
            <person name="Drula E."/>
            <person name="Ayuso-Fernandez I."/>
            <person name="Pacheco R."/>
            <person name="Padilla G."/>
            <person name="Ferreira P."/>
            <person name="Barriuso J."/>
            <person name="Kellner H."/>
            <person name="Castanera R."/>
            <person name="Alfaro M."/>
            <person name="Ramirez L."/>
            <person name="Pisabarro A.G."/>
            <person name="Kuo A."/>
            <person name="Tritt A."/>
            <person name="Lipzen A."/>
            <person name="He G."/>
            <person name="Yan M."/>
            <person name="Ng V."/>
            <person name="Cullen D."/>
            <person name="Martin F."/>
            <person name="Rosso M.-N."/>
            <person name="Henrissat B."/>
            <person name="Hibbett D."/>
            <person name="Martinez A.T."/>
            <person name="Grigoriev I.V."/>
        </authorList>
    </citation>
    <scope>NUCLEOTIDE SEQUENCE</scope>
    <source>
        <strain evidence="4">AH 40177</strain>
    </source>
</reference>
<accession>A0A9P5Q1S1</accession>
<dbReference type="Gene3D" id="3.40.50.720">
    <property type="entry name" value="NAD(P)-binding Rossmann-like Domain"/>
    <property type="match status" value="1"/>
</dbReference>
<protein>
    <submittedName>
        <fullName evidence="4">NAD-binding protein</fullName>
    </submittedName>
</protein>
<dbReference type="CDD" id="cd05233">
    <property type="entry name" value="SDR_c"/>
    <property type="match status" value="1"/>
</dbReference>
<evidence type="ECO:0000313" key="5">
    <source>
        <dbReference type="Proteomes" id="UP000772434"/>
    </source>
</evidence>
<comment type="similarity">
    <text evidence="1">Belongs to the short-chain dehydrogenases/reductases (SDR) family.</text>
</comment>
<proteinExistence type="inferred from homology"/>
<dbReference type="Pfam" id="PF00106">
    <property type="entry name" value="adh_short"/>
    <property type="match status" value="1"/>
</dbReference>
<dbReference type="OrthoDB" id="1888931at2759"/>
<dbReference type="GO" id="GO:0016616">
    <property type="term" value="F:oxidoreductase activity, acting on the CH-OH group of donors, NAD or NADP as acceptor"/>
    <property type="evidence" value="ECO:0007669"/>
    <property type="project" value="TreeGrafter"/>
</dbReference>
<gene>
    <name evidence="4" type="ORF">BDP27DRAFT_1320462</name>
</gene>